<dbReference type="Pfam" id="PF07690">
    <property type="entry name" value="MFS_1"/>
    <property type="match status" value="1"/>
</dbReference>
<evidence type="ECO:0000256" key="3">
    <source>
        <dbReference type="ARBA" id="ARBA00023136"/>
    </source>
</evidence>
<evidence type="ECO:0000259" key="6">
    <source>
        <dbReference type="PROSITE" id="PS50850"/>
    </source>
</evidence>
<dbReference type="InterPro" id="IPR036259">
    <property type="entry name" value="MFS_trans_sf"/>
</dbReference>
<feature type="transmembrane region" description="Helical" evidence="5">
    <location>
        <begin position="115"/>
        <end position="139"/>
    </location>
</feature>
<feature type="transmembrane region" description="Helical" evidence="5">
    <location>
        <begin position="289"/>
        <end position="312"/>
    </location>
</feature>
<feature type="region of interest" description="Disordered" evidence="4">
    <location>
        <begin position="186"/>
        <end position="205"/>
    </location>
</feature>
<feature type="transmembrane region" description="Helical" evidence="5">
    <location>
        <begin position="57"/>
        <end position="74"/>
    </location>
</feature>
<comment type="caution">
    <text evidence="7">The sequence shown here is derived from an EMBL/GenBank/DDBJ whole genome shotgun (WGS) entry which is preliminary data.</text>
</comment>
<evidence type="ECO:0000256" key="4">
    <source>
        <dbReference type="SAM" id="MobiDB-lite"/>
    </source>
</evidence>
<feature type="transmembrane region" description="Helical" evidence="5">
    <location>
        <begin position="26"/>
        <end position="45"/>
    </location>
</feature>
<feature type="transmembrane region" description="Helical" evidence="5">
    <location>
        <begin position="159"/>
        <end position="178"/>
    </location>
</feature>
<dbReference type="PROSITE" id="PS50850">
    <property type="entry name" value="MFS"/>
    <property type="match status" value="1"/>
</dbReference>
<dbReference type="Gene3D" id="1.20.1250.20">
    <property type="entry name" value="MFS general substrate transporter like domains"/>
    <property type="match status" value="2"/>
</dbReference>
<keyword evidence="2 5" id="KW-1133">Transmembrane helix</keyword>
<dbReference type="SUPFAM" id="SSF103473">
    <property type="entry name" value="MFS general substrate transporter"/>
    <property type="match status" value="1"/>
</dbReference>
<dbReference type="Proteomes" id="UP000178735">
    <property type="component" value="Unassembled WGS sequence"/>
</dbReference>
<feature type="domain" description="Major facilitator superfamily (MFS) profile" evidence="6">
    <location>
        <begin position="1"/>
        <end position="394"/>
    </location>
</feature>
<feature type="transmembrane region" description="Helical" evidence="5">
    <location>
        <begin position="219"/>
        <end position="242"/>
    </location>
</feature>
<dbReference type="InterPro" id="IPR011701">
    <property type="entry name" value="MFS"/>
</dbReference>
<proteinExistence type="predicted"/>
<accession>A0A1F7WKI4</accession>
<dbReference type="PANTHER" id="PTHR23520:SF5">
    <property type="entry name" value="TRANSPORTER, PUTATIVE (AFU_ORTHOLOGUE AFUA_3G04000)-RELATED"/>
    <property type="match status" value="1"/>
</dbReference>
<feature type="transmembrane region" description="Helical" evidence="5">
    <location>
        <begin position="254"/>
        <end position="277"/>
    </location>
</feature>
<keyword evidence="1 5" id="KW-0812">Transmembrane</keyword>
<evidence type="ECO:0000256" key="1">
    <source>
        <dbReference type="ARBA" id="ARBA00022692"/>
    </source>
</evidence>
<reference evidence="7 8" key="1">
    <citation type="journal article" date="2016" name="Nat. Commun.">
        <title>Thousands of microbial genomes shed light on interconnected biogeochemical processes in an aquifer system.</title>
        <authorList>
            <person name="Anantharaman K."/>
            <person name="Brown C.T."/>
            <person name="Hug L.A."/>
            <person name="Sharon I."/>
            <person name="Castelle C.J."/>
            <person name="Probst A.J."/>
            <person name="Thomas B.C."/>
            <person name="Singh A."/>
            <person name="Wilkins M.J."/>
            <person name="Karaoz U."/>
            <person name="Brodie E.L."/>
            <person name="Williams K.H."/>
            <person name="Hubbard S.S."/>
            <person name="Banfield J.F."/>
        </authorList>
    </citation>
    <scope>NUCLEOTIDE SEQUENCE [LARGE SCALE GENOMIC DNA]</scope>
</reference>
<organism evidence="7 8">
    <name type="scientific">Candidatus Wallbacteria bacterium GWC2_49_35</name>
    <dbReference type="NCBI Taxonomy" id="1817813"/>
    <lineage>
        <taxon>Bacteria</taxon>
        <taxon>Candidatus Walliibacteriota</taxon>
    </lineage>
</organism>
<evidence type="ECO:0000256" key="5">
    <source>
        <dbReference type="SAM" id="Phobius"/>
    </source>
</evidence>
<sequence>MLSFGISSIEVFLGLYFLELKFREDFIGTYYAVSTGTSAILLLLAGRLSDRIGRTTSFYITLAGHFAGYSLLFMYQSRTAIFLCAFINGASAALRACTSAPFLHENARVSERDYVYSSSASFMLMGAMFGNVFGGYLPITLMKLAPVIGAARISAAESYRYSILISMTLILVSALPLLRITKNAPNSAPGAEKNAVPRPAAEAEDDRPLKSGRRLYRKFVIYTFLIGCGAGLIVPFFNIYFAQKFGLDSGRIGVIFMLANIITAVSMMMTPAITIRYGKIRSIVFMELASLPFLLTLGLSGSFSMCVVSYLMRNALMNMNNPVFTNFIMENTDKDQRGRVNSIVTLGDNFSRTVSTYISGRLMTDHGVGLPYFITAVFYLAAALFAYFSFSALEREMKKKLAAQAALVGAGR</sequence>
<dbReference type="AlphaFoldDB" id="A0A1F7WKI4"/>
<evidence type="ECO:0000313" key="8">
    <source>
        <dbReference type="Proteomes" id="UP000178735"/>
    </source>
</evidence>
<feature type="transmembrane region" description="Helical" evidence="5">
    <location>
        <begin position="370"/>
        <end position="390"/>
    </location>
</feature>
<dbReference type="InterPro" id="IPR020846">
    <property type="entry name" value="MFS_dom"/>
</dbReference>
<dbReference type="STRING" id="1817813.A2008_06270"/>
<keyword evidence="3 5" id="KW-0472">Membrane</keyword>
<dbReference type="PANTHER" id="PTHR23520">
    <property type="entry name" value="TRANSPORTER, PUTATIVE (AFU_ORTHOLOGUE AFUA_3G04000)-RELATED"/>
    <property type="match status" value="1"/>
</dbReference>
<gene>
    <name evidence="7" type="ORF">A2008_06270</name>
</gene>
<evidence type="ECO:0000313" key="7">
    <source>
        <dbReference type="EMBL" id="OGM03331.1"/>
    </source>
</evidence>
<dbReference type="EMBL" id="MGFH01000175">
    <property type="protein sequence ID" value="OGM03331.1"/>
    <property type="molecule type" value="Genomic_DNA"/>
</dbReference>
<name>A0A1F7WKI4_9BACT</name>
<protein>
    <recommendedName>
        <fullName evidence="6">Major facilitator superfamily (MFS) profile domain-containing protein</fullName>
    </recommendedName>
</protein>
<dbReference type="GO" id="GO:0022857">
    <property type="term" value="F:transmembrane transporter activity"/>
    <property type="evidence" value="ECO:0007669"/>
    <property type="project" value="InterPro"/>
</dbReference>
<evidence type="ECO:0000256" key="2">
    <source>
        <dbReference type="ARBA" id="ARBA00022989"/>
    </source>
</evidence>